<feature type="region of interest" description="Disordered" evidence="3">
    <location>
        <begin position="143"/>
        <end position="164"/>
    </location>
</feature>
<dbReference type="InterPro" id="IPR009057">
    <property type="entry name" value="Homeodomain-like_sf"/>
</dbReference>
<dbReference type="PANTHER" id="PTHR19303">
    <property type="entry name" value="TRANSPOSON"/>
    <property type="match status" value="1"/>
</dbReference>
<dbReference type="SMART" id="SM00674">
    <property type="entry name" value="CENPB"/>
    <property type="match status" value="1"/>
</dbReference>
<dbReference type="InterPro" id="IPR006600">
    <property type="entry name" value="HTH_CenpB_DNA-bd_dom"/>
</dbReference>
<name>A0ABY6LSP0_9ARAC</name>
<accession>A0ABY6LSP0</accession>
<sequence>MEKTIKLTGEFFEKPVSRVDSSSFISNLIEYMHMVRPIATNHNITKDIFIHKDLFKSDQVFLRINRIRKPLEPYYEGPYPVLEKSDNFFTLRIKNREVKISIDRLKPAYILGTLDQPASSGDPIIPASREDPIIPASREDPIIPASREDSIGPSSKPQPAKPKVRFELPKETRSGRRIKPPSSFSSFIFITMDRKKVCKKSSAKKKMMSIEFKREIIEKHEQGVRVFDLSRQYGRSTSMICSVLKRKESIKSVTPDKGLTIISKLRTSLHENMEKLLMVWVTEKQLQGDTLTQTIICEKARAIYGDLLKQTPQTSIDEASEESFKASLDWFENFKKRSGIHSVVRHGEAASSDMKAAEDYIKTFADLIKAQGYISQQVFNCDETGLFWKKMPNRTYITAEEKMMPCHKP</sequence>
<dbReference type="PANTHER" id="PTHR19303:SF27">
    <property type="entry name" value="HTH CENPB-TYPE DOMAIN-CONTAINING PROTEIN"/>
    <property type="match status" value="1"/>
</dbReference>
<keyword evidence="6" id="KW-1185">Reference proteome</keyword>
<dbReference type="SUPFAM" id="SSF46689">
    <property type="entry name" value="Homeodomain-like"/>
    <property type="match status" value="2"/>
</dbReference>
<proteinExistence type="predicted"/>
<dbReference type="EMBL" id="CP092886">
    <property type="protein sequence ID" value="UYV84168.1"/>
    <property type="molecule type" value="Genomic_DNA"/>
</dbReference>
<organism evidence="5 6">
    <name type="scientific">Cordylochernes scorpioides</name>
    <dbReference type="NCBI Taxonomy" id="51811"/>
    <lineage>
        <taxon>Eukaryota</taxon>
        <taxon>Metazoa</taxon>
        <taxon>Ecdysozoa</taxon>
        <taxon>Arthropoda</taxon>
        <taxon>Chelicerata</taxon>
        <taxon>Arachnida</taxon>
        <taxon>Pseudoscorpiones</taxon>
        <taxon>Cheliferoidea</taxon>
        <taxon>Chernetidae</taxon>
        <taxon>Cordylochernes</taxon>
    </lineage>
</organism>
<keyword evidence="2" id="KW-0238">DNA-binding</keyword>
<evidence type="ECO:0000313" key="5">
    <source>
        <dbReference type="EMBL" id="UYV84168.1"/>
    </source>
</evidence>
<dbReference type="InterPro" id="IPR050863">
    <property type="entry name" value="CenT-Element_Derived"/>
</dbReference>
<dbReference type="Pfam" id="PF03221">
    <property type="entry name" value="HTH_Tnp_Tc5"/>
    <property type="match status" value="1"/>
</dbReference>
<evidence type="ECO:0000256" key="2">
    <source>
        <dbReference type="ARBA" id="ARBA00023125"/>
    </source>
</evidence>
<dbReference type="PROSITE" id="PS51253">
    <property type="entry name" value="HTH_CENPB"/>
    <property type="match status" value="1"/>
</dbReference>
<dbReference type="Gene3D" id="1.10.10.60">
    <property type="entry name" value="Homeodomain-like"/>
    <property type="match status" value="2"/>
</dbReference>
<evidence type="ECO:0000313" key="6">
    <source>
        <dbReference type="Proteomes" id="UP001235939"/>
    </source>
</evidence>
<feature type="domain" description="HTH CENPB-type" evidence="4">
    <location>
        <begin position="261"/>
        <end position="344"/>
    </location>
</feature>
<comment type="subcellular location">
    <subcellularLocation>
        <location evidence="1">Nucleus</location>
    </subcellularLocation>
</comment>
<protein>
    <recommendedName>
        <fullName evidence="4">HTH CENPB-type domain-containing protein</fullName>
    </recommendedName>
</protein>
<evidence type="ECO:0000259" key="4">
    <source>
        <dbReference type="PROSITE" id="PS51253"/>
    </source>
</evidence>
<gene>
    <name evidence="5" type="ORF">LAZ67_X001410</name>
</gene>
<evidence type="ECO:0000256" key="3">
    <source>
        <dbReference type="SAM" id="MobiDB-lite"/>
    </source>
</evidence>
<dbReference type="Proteomes" id="UP001235939">
    <property type="component" value="Chromosome X"/>
</dbReference>
<evidence type="ECO:0000256" key="1">
    <source>
        <dbReference type="ARBA" id="ARBA00004123"/>
    </source>
</evidence>
<reference evidence="5 6" key="1">
    <citation type="submission" date="2022-03" db="EMBL/GenBank/DDBJ databases">
        <title>A chromosomal length assembly of Cordylochernes scorpioides.</title>
        <authorList>
            <person name="Zeh D."/>
            <person name="Zeh J."/>
        </authorList>
    </citation>
    <scope>NUCLEOTIDE SEQUENCE [LARGE SCALE GENOMIC DNA]</scope>
    <source>
        <strain evidence="5">IN4F17</strain>
        <tissue evidence="5">Whole Body</tissue>
    </source>
</reference>